<dbReference type="EMBL" id="JAEKJZ010000001">
    <property type="protein sequence ID" value="MBN9669479.1"/>
    <property type="molecule type" value="Genomic_DNA"/>
</dbReference>
<name>A0A939J3B1_9HYPH</name>
<sequence>MSNIIKPGAGILFMKVGVHAQEELDDIIARKSKEIEDTGYGMWGYGGNTCHPTTMVQPFADEYEKRGDTIHLVMEEIESNHRAAPSRATECSMNGIDWELIPETINVLGSKYALLIEELRRETFVLPLDQTRVPVGRSSGKLGARYVQGRVDKACLEVLEHPELSNVYEPRNIRVGLVAKLRKPYAVFLKDRGK</sequence>
<accession>A0A939J3B1</accession>
<evidence type="ECO:0000313" key="1">
    <source>
        <dbReference type="EMBL" id="MBN9669479.1"/>
    </source>
</evidence>
<organism evidence="1 2">
    <name type="scientific">Roseibium aggregatum</name>
    <dbReference type="NCBI Taxonomy" id="187304"/>
    <lineage>
        <taxon>Bacteria</taxon>
        <taxon>Pseudomonadati</taxon>
        <taxon>Pseudomonadota</taxon>
        <taxon>Alphaproteobacteria</taxon>
        <taxon>Hyphomicrobiales</taxon>
        <taxon>Stappiaceae</taxon>
        <taxon>Roseibium</taxon>
    </lineage>
</organism>
<gene>
    <name evidence="1" type="ORF">JF539_03945</name>
</gene>
<proteinExistence type="predicted"/>
<protein>
    <submittedName>
        <fullName evidence="1">Uncharacterized protein</fullName>
    </submittedName>
</protein>
<reference evidence="1" key="1">
    <citation type="submission" date="2020-12" db="EMBL/GenBank/DDBJ databases">
        <title>Oil enriched cultivation method for isolating marine PHA-producing bacteria.</title>
        <authorList>
            <person name="Zheng W."/>
            <person name="Yu S."/>
            <person name="Huang Y."/>
        </authorList>
    </citation>
    <scope>NUCLEOTIDE SEQUENCE</scope>
    <source>
        <strain evidence="1">SY-2-12</strain>
    </source>
</reference>
<dbReference type="RefSeq" id="WP_207139041.1">
    <property type="nucleotide sequence ID" value="NZ_JAEKJZ010000001.1"/>
</dbReference>
<dbReference type="Proteomes" id="UP000664096">
    <property type="component" value="Unassembled WGS sequence"/>
</dbReference>
<comment type="caution">
    <text evidence="1">The sequence shown here is derived from an EMBL/GenBank/DDBJ whole genome shotgun (WGS) entry which is preliminary data.</text>
</comment>
<dbReference type="AlphaFoldDB" id="A0A939J3B1"/>
<evidence type="ECO:0000313" key="2">
    <source>
        <dbReference type="Proteomes" id="UP000664096"/>
    </source>
</evidence>